<dbReference type="AlphaFoldDB" id="A0A161MKM9"/>
<reference evidence="1" key="1">
    <citation type="submission" date="2016-04" db="EMBL/GenBank/DDBJ databases">
        <authorList>
            <person name="Calderon-Fernandez G.M.Sr."/>
        </authorList>
    </citation>
    <scope>NUCLEOTIDE SEQUENCE</scope>
    <source>
        <strain evidence="1">Int1</strain>
        <tissue evidence="1">Integument</tissue>
    </source>
</reference>
<organism evidence="1">
    <name type="scientific">Triatoma infestans</name>
    <name type="common">Assassin bug</name>
    <dbReference type="NCBI Taxonomy" id="30076"/>
    <lineage>
        <taxon>Eukaryota</taxon>
        <taxon>Metazoa</taxon>
        <taxon>Ecdysozoa</taxon>
        <taxon>Arthropoda</taxon>
        <taxon>Hexapoda</taxon>
        <taxon>Insecta</taxon>
        <taxon>Pterygota</taxon>
        <taxon>Neoptera</taxon>
        <taxon>Paraneoptera</taxon>
        <taxon>Hemiptera</taxon>
        <taxon>Heteroptera</taxon>
        <taxon>Panheteroptera</taxon>
        <taxon>Cimicomorpha</taxon>
        <taxon>Reduviidae</taxon>
        <taxon>Triatominae</taxon>
        <taxon>Triatoma</taxon>
    </lineage>
</organism>
<proteinExistence type="predicted"/>
<reference evidence="1" key="2">
    <citation type="journal article" date="2017" name="J. Med. Entomol.">
        <title>Transcriptome Analysis of the Triatoma infestans (Hemiptera: Reduviidae) Integument.</title>
        <authorList>
            <person name="Calderon-Fernandez G.M."/>
            <person name="Moriconi D.E."/>
            <person name="Dulbecco A.B."/>
            <person name="Juarez M.P."/>
        </authorList>
    </citation>
    <scope>NUCLEOTIDE SEQUENCE</scope>
    <source>
        <strain evidence="1">Int1</strain>
        <tissue evidence="1">Integument</tissue>
    </source>
</reference>
<keyword evidence="1" id="KW-0401">Integrin</keyword>
<dbReference type="EMBL" id="GEMB01000259">
    <property type="protein sequence ID" value="JAS02856.1"/>
    <property type="molecule type" value="Transcribed_RNA"/>
</dbReference>
<dbReference type="GO" id="GO:0007229">
    <property type="term" value="P:integrin-mediated signaling pathway"/>
    <property type="evidence" value="ECO:0007669"/>
    <property type="project" value="UniProtKB-KW"/>
</dbReference>
<feature type="non-terminal residue" evidence="1">
    <location>
        <position position="1"/>
    </location>
</feature>
<name>A0A161MKM9_TRIIF</name>
<sequence length="165" mass="19189">VFTAHIKLHNVMSRDELRSLFHVDNIDNLPEYQIVNIHSRTKREINEEDKRILKLNVFGKNLDLNLERNNNLMRNDVPLYSVIANSTGHLEYHLLQHEEPLGETYQDVKNQAALVIHTDPKDGATLYEGTIGHELVVRPLPSSLRLKMMENEIENAQHRKESCYI</sequence>
<evidence type="ECO:0000313" key="1">
    <source>
        <dbReference type="EMBL" id="JAS02856.1"/>
    </source>
</evidence>
<accession>A0A161MKM9</accession>
<protein>
    <submittedName>
        <fullName evidence="1">A disintegrin and metalloproteinase with thrombospondin motifs 8 isoform x3</fullName>
    </submittedName>
</protein>